<accession>A0A1B1N7T3</accession>
<evidence type="ECO:0000313" key="2">
    <source>
        <dbReference type="EMBL" id="ANS77489.1"/>
    </source>
</evidence>
<organism evidence="2 3">
    <name type="scientific">Serinicoccus hydrothermalis</name>
    <dbReference type="NCBI Taxonomy" id="1758689"/>
    <lineage>
        <taxon>Bacteria</taxon>
        <taxon>Bacillati</taxon>
        <taxon>Actinomycetota</taxon>
        <taxon>Actinomycetes</taxon>
        <taxon>Micrococcales</taxon>
        <taxon>Ornithinimicrobiaceae</taxon>
        <taxon>Serinicoccus</taxon>
    </lineage>
</organism>
<reference evidence="2 3" key="1">
    <citation type="submission" date="2016-03" db="EMBL/GenBank/DDBJ databases">
        <title>Shallow-sea hydrothermal system.</title>
        <authorList>
            <person name="Tang K."/>
        </authorList>
    </citation>
    <scope>NUCLEOTIDE SEQUENCE [LARGE SCALE GENOMIC DNA]</scope>
    <source>
        <strain evidence="2 3">JLT9</strain>
    </source>
</reference>
<dbReference type="AlphaFoldDB" id="A0A1B1N7T3"/>
<dbReference type="Proteomes" id="UP000092482">
    <property type="component" value="Chromosome"/>
</dbReference>
<keyword evidence="3" id="KW-1185">Reference proteome</keyword>
<protein>
    <submittedName>
        <fullName evidence="2">Uncharacterized protein</fullName>
    </submittedName>
</protein>
<gene>
    <name evidence="2" type="ORF">SGUI_0093</name>
</gene>
<dbReference type="KEGG" id="serj:SGUI_0093"/>
<evidence type="ECO:0000256" key="1">
    <source>
        <dbReference type="SAM" id="MobiDB-lite"/>
    </source>
</evidence>
<feature type="region of interest" description="Disordered" evidence="1">
    <location>
        <begin position="1"/>
        <end position="51"/>
    </location>
</feature>
<evidence type="ECO:0000313" key="3">
    <source>
        <dbReference type="Proteomes" id="UP000092482"/>
    </source>
</evidence>
<dbReference type="STRING" id="1758689.SGUI_0093"/>
<sequence length="51" mass="5125">MVSQVAAGRAPPDPCATGGCDPETERGGEVDPVGQVPDPVRVSPEGHQAEA</sequence>
<name>A0A1B1N7T3_9MICO</name>
<proteinExistence type="predicted"/>
<dbReference type="EMBL" id="CP014989">
    <property type="protein sequence ID" value="ANS77489.1"/>
    <property type="molecule type" value="Genomic_DNA"/>
</dbReference>